<comment type="caution">
    <text evidence="2">The sequence shown here is derived from an EMBL/GenBank/DDBJ whole genome shotgun (WGS) entry which is preliminary data.</text>
</comment>
<organism evidence="2 3">
    <name type="scientific">Alloprevotella tannerae</name>
    <dbReference type="NCBI Taxonomy" id="76122"/>
    <lineage>
        <taxon>Bacteria</taxon>
        <taxon>Pseudomonadati</taxon>
        <taxon>Bacteroidota</taxon>
        <taxon>Bacteroidia</taxon>
        <taxon>Bacteroidales</taxon>
        <taxon>Prevotellaceae</taxon>
        <taxon>Alloprevotella</taxon>
    </lineage>
</organism>
<name>A0A929RX92_9BACT</name>
<accession>A0A929RX92</accession>
<dbReference type="Pfam" id="PF14353">
    <property type="entry name" value="CpXC"/>
    <property type="match status" value="1"/>
</dbReference>
<reference evidence="2" key="1">
    <citation type="submission" date="2020-04" db="EMBL/GenBank/DDBJ databases">
        <title>Deep metagenomics examines the oral microbiome during advanced dental caries in children, revealing novel taxa and co-occurrences with host molecules.</title>
        <authorList>
            <person name="Baker J.L."/>
            <person name="Morton J.T."/>
            <person name="Dinis M."/>
            <person name="Alvarez R."/>
            <person name="Tran N.C."/>
            <person name="Knight R."/>
            <person name="Edlund A."/>
        </authorList>
    </citation>
    <scope>NUCLEOTIDE SEQUENCE</scope>
    <source>
        <strain evidence="2">JCVI_34_bin.1</strain>
    </source>
</reference>
<sequence length="194" mass="23464">MSKVHKEKIECIHCKAKRMFDIWDSMNVNLDRELREKVFNDEVFLYTYPKCDHQTVVPYGTLYHDVKHRFLLFFDFFKPDDFNYKPIDVSNEPRVKNYTFRHVTGIWRLKEKIVILEQELNDVPIGRMKYMIKHELHLEMAEKNFEIYFGEIHLSDKETSEQGFISFVYFDENDGAFSLQYPLESYVEQCEVCE</sequence>
<dbReference type="AlphaFoldDB" id="A0A929RX92"/>
<gene>
    <name evidence="2" type="ORF">HXK21_05025</name>
</gene>
<dbReference type="InterPro" id="IPR025682">
    <property type="entry name" value="CpXC_dom"/>
</dbReference>
<proteinExistence type="predicted"/>
<evidence type="ECO:0000259" key="1">
    <source>
        <dbReference type="Pfam" id="PF14353"/>
    </source>
</evidence>
<dbReference type="Proteomes" id="UP000704068">
    <property type="component" value="Unassembled WGS sequence"/>
</dbReference>
<feature type="domain" description="CpXC" evidence="1">
    <location>
        <begin position="9"/>
        <end position="123"/>
    </location>
</feature>
<evidence type="ECO:0000313" key="3">
    <source>
        <dbReference type="Proteomes" id="UP000704068"/>
    </source>
</evidence>
<protein>
    <recommendedName>
        <fullName evidence="1">CpXC domain-containing protein</fullName>
    </recommendedName>
</protein>
<dbReference type="RefSeq" id="WP_303763767.1">
    <property type="nucleotide sequence ID" value="NZ_JABZGR010000012.1"/>
</dbReference>
<dbReference type="EMBL" id="JABZGR010000012">
    <property type="protein sequence ID" value="MBF0970386.1"/>
    <property type="molecule type" value="Genomic_DNA"/>
</dbReference>
<evidence type="ECO:0000313" key="2">
    <source>
        <dbReference type="EMBL" id="MBF0970386.1"/>
    </source>
</evidence>